<evidence type="ECO:0000256" key="4">
    <source>
        <dbReference type="PROSITE-ProRule" id="PRU00335"/>
    </source>
</evidence>
<reference evidence="7" key="1">
    <citation type="journal article" date="2019" name="Int. J. Syst. Evol. Microbiol.">
        <title>The Global Catalogue of Microorganisms (GCM) 10K type strain sequencing project: providing services to taxonomists for standard genome sequencing and annotation.</title>
        <authorList>
            <consortium name="The Broad Institute Genomics Platform"/>
            <consortium name="The Broad Institute Genome Sequencing Center for Infectious Disease"/>
            <person name="Wu L."/>
            <person name="Ma J."/>
        </authorList>
    </citation>
    <scope>NUCLEOTIDE SEQUENCE [LARGE SCALE GENOMIC DNA]</scope>
    <source>
        <strain evidence="7">CGMCC 1.12449</strain>
    </source>
</reference>
<dbReference type="SUPFAM" id="SSF48498">
    <property type="entry name" value="Tetracyclin repressor-like, C-terminal domain"/>
    <property type="match status" value="1"/>
</dbReference>
<evidence type="ECO:0000313" key="7">
    <source>
        <dbReference type="Proteomes" id="UP001597215"/>
    </source>
</evidence>
<dbReference type="Gene3D" id="1.10.357.10">
    <property type="entry name" value="Tetracycline Repressor, domain 2"/>
    <property type="match status" value="1"/>
</dbReference>
<dbReference type="InterPro" id="IPR036271">
    <property type="entry name" value="Tet_transcr_reg_TetR-rel_C_sf"/>
</dbReference>
<dbReference type="PANTHER" id="PTHR47506:SF7">
    <property type="entry name" value="TRANSCRIPTIONAL REGULATORY PROTEIN"/>
    <property type="match status" value="1"/>
</dbReference>
<evidence type="ECO:0000259" key="5">
    <source>
        <dbReference type="PROSITE" id="PS50977"/>
    </source>
</evidence>
<sequence>MRYGSDHKAETRARVVKSAAREIRLKGPEKVSVADVMGSAGLTHGGFYAHFASKEALIAEAIDSMFADLAHRSFAFDKAMVDELADPRPALRKFLGSYISPAHRDEPERGCPLPALATDMARNSDVARTRYANGLEKLVARIEAALVRMGNANPAEEARAAVSQMVGAVALARAIGKGPQSDAILRDTLSSLTKRLDI</sequence>
<keyword evidence="3" id="KW-0804">Transcription</keyword>
<dbReference type="InterPro" id="IPR054156">
    <property type="entry name" value="YxaF_TetR_C"/>
</dbReference>
<dbReference type="PROSITE" id="PS50977">
    <property type="entry name" value="HTH_TETR_2"/>
    <property type="match status" value="1"/>
</dbReference>
<organism evidence="6 7">
    <name type="scientific">Sphingorhabdus buctiana</name>
    <dbReference type="NCBI Taxonomy" id="1508805"/>
    <lineage>
        <taxon>Bacteria</taxon>
        <taxon>Pseudomonadati</taxon>
        <taxon>Pseudomonadota</taxon>
        <taxon>Alphaproteobacteria</taxon>
        <taxon>Sphingomonadales</taxon>
        <taxon>Sphingomonadaceae</taxon>
        <taxon>Sphingorhabdus</taxon>
    </lineage>
</organism>
<dbReference type="InterPro" id="IPR009057">
    <property type="entry name" value="Homeodomain-like_sf"/>
</dbReference>
<dbReference type="RefSeq" id="WP_381511788.1">
    <property type="nucleotide sequence ID" value="NZ_JBHUEL010000003.1"/>
</dbReference>
<dbReference type="EMBL" id="JBHUEL010000003">
    <property type="protein sequence ID" value="MFD1766115.1"/>
    <property type="molecule type" value="Genomic_DNA"/>
</dbReference>
<accession>A0ABW4MBA4</accession>
<feature type="DNA-binding region" description="H-T-H motif" evidence="4">
    <location>
        <begin position="32"/>
        <end position="51"/>
    </location>
</feature>
<evidence type="ECO:0000313" key="6">
    <source>
        <dbReference type="EMBL" id="MFD1766115.1"/>
    </source>
</evidence>
<dbReference type="InterPro" id="IPR001647">
    <property type="entry name" value="HTH_TetR"/>
</dbReference>
<dbReference type="Pfam" id="PF21993">
    <property type="entry name" value="TetR_C_13_2"/>
    <property type="match status" value="1"/>
</dbReference>
<dbReference type="Gene3D" id="1.10.10.60">
    <property type="entry name" value="Homeodomain-like"/>
    <property type="match status" value="1"/>
</dbReference>
<evidence type="ECO:0000256" key="2">
    <source>
        <dbReference type="ARBA" id="ARBA00023125"/>
    </source>
</evidence>
<keyword evidence="7" id="KW-1185">Reference proteome</keyword>
<dbReference type="Proteomes" id="UP001597215">
    <property type="component" value="Unassembled WGS sequence"/>
</dbReference>
<evidence type="ECO:0000256" key="1">
    <source>
        <dbReference type="ARBA" id="ARBA00023015"/>
    </source>
</evidence>
<protein>
    <submittedName>
        <fullName evidence="6">TetR/AcrR family transcriptional regulator</fullName>
    </submittedName>
</protein>
<dbReference type="PANTHER" id="PTHR47506">
    <property type="entry name" value="TRANSCRIPTIONAL REGULATORY PROTEIN"/>
    <property type="match status" value="1"/>
</dbReference>
<dbReference type="PROSITE" id="PS01081">
    <property type="entry name" value="HTH_TETR_1"/>
    <property type="match status" value="1"/>
</dbReference>
<name>A0ABW4MBA4_9SPHN</name>
<proteinExistence type="predicted"/>
<dbReference type="InterPro" id="IPR023772">
    <property type="entry name" value="DNA-bd_HTH_TetR-type_CS"/>
</dbReference>
<keyword evidence="1" id="KW-0805">Transcription regulation</keyword>
<evidence type="ECO:0000256" key="3">
    <source>
        <dbReference type="ARBA" id="ARBA00023163"/>
    </source>
</evidence>
<gene>
    <name evidence="6" type="ORF">ACFSAG_04565</name>
</gene>
<dbReference type="Pfam" id="PF00440">
    <property type="entry name" value="TetR_N"/>
    <property type="match status" value="1"/>
</dbReference>
<feature type="domain" description="HTH tetR-type" evidence="5">
    <location>
        <begin position="9"/>
        <end position="69"/>
    </location>
</feature>
<comment type="caution">
    <text evidence="6">The sequence shown here is derived from an EMBL/GenBank/DDBJ whole genome shotgun (WGS) entry which is preliminary data.</text>
</comment>
<keyword evidence="2 4" id="KW-0238">DNA-binding</keyword>
<dbReference type="SUPFAM" id="SSF46689">
    <property type="entry name" value="Homeodomain-like"/>
    <property type="match status" value="1"/>
</dbReference>